<gene>
    <name evidence="3" type="ORF">NEQG_02207</name>
</gene>
<dbReference type="AlphaFoldDB" id="I3EEL3"/>
<feature type="chain" id="PRO_5003670491" evidence="2">
    <location>
        <begin position="19"/>
        <end position="161"/>
    </location>
</feature>
<keyword evidence="1" id="KW-0175">Coiled coil</keyword>
<reference evidence="3" key="1">
    <citation type="submission" date="2011-01" db="EMBL/GenBank/DDBJ databases">
        <title>The Genome Sequence of Nematocida parisii strain ERTm3.</title>
        <authorList>
            <consortium name="The Broad Institute Genome Sequencing Platform"/>
            <consortium name="The Broad Institute Genome Sequencing Center for Infectious Disease"/>
            <person name="Cuomo C."/>
            <person name="Troemel E."/>
            <person name="Young S.K."/>
            <person name="Zeng Q."/>
            <person name="Gargeya S."/>
            <person name="Fitzgerald M."/>
            <person name="Haas B."/>
            <person name="Abouelleil A."/>
            <person name="Alvarado L."/>
            <person name="Arachchi H.M."/>
            <person name="Berlin A."/>
            <person name="Chapman S.B."/>
            <person name="Gearin G."/>
            <person name="Goldberg J."/>
            <person name="Griggs A."/>
            <person name="Gujja S."/>
            <person name="Hansen M."/>
            <person name="Heiman D."/>
            <person name="Howarth C."/>
            <person name="Larimer J."/>
            <person name="Lui A."/>
            <person name="MacDonald P.J.P."/>
            <person name="McCowen C."/>
            <person name="Montmayeur A."/>
            <person name="Murphy C."/>
            <person name="Neiman D."/>
            <person name="Pearson M."/>
            <person name="Priest M."/>
            <person name="Roberts A."/>
            <person name="Saif S."/>
            <person name="Shea T."/>
            <person name="Sisk P."/>
            <person name="Stolte C."/>
            <person name="Sykes S."/>
            <person name="Wortman J."/>
            <person name="Nusbaum C."/>
            <person name="Birren B."/>
        </authorList>
    </citation>
    <scope>NUCLEOTIDE SEQUENCE</scope>
    <source>
        <strain evidence="3">ERTm3</strain>
    </source>
</reference>
<evidence type="ECO:0000256" key="1">
    <source>
        <dbReference type="SAM" id="Coils"/>
    </source>
</evidence>
<protein>
    <submittedName>
        <fullName evidence="3">Uncharacterized protein</fullName>
    </submittedName>
</protein>
<name>I3EEL3_NEMP3</name>
<proteinExistence type="predicted"/>
<organism evidence="3 4">
    <name type="scientific">Nematocida parisii (strain ERTm3)</name>
    <name type="common">Nematode killer fungus</name>
    <dbReference type="NCBI Taxonomy" id="935791"/>
    <lineage>
        <taxon>Eukaryota</taxon>
        <taxon>Fungi</taxon>
        <taxon>Fungi incertae sedis</taxon>
        <taxon>Microsporidia</taxon>
        <taxon>Nematocida</taxon>
    </lineage>
</organism>
<sequence length="161" mass="19250">MNKLYLIIYLSLLLIVQCTDYIKYNTLSNKQCKECGSKIPRYITQPVKSNNQSNNLCTMSTKYTNNKIKRKRKEIQDKNFKEAEERRDYQKQQDIIRKRIKELDREMKALNIKQMKISKELAKESYNKKRYPYNIPRPGGVIYNGRINPLNTTENKPKYNT</sequence>
<keyword evidence="2" id="KW-0732">Signal</keyword>
<dbReference type="Proteomes" id="UP000002872">
    <property type="component" value="Unassembled WGS sequence"/>
</dbReference>
<evidence type="ECO:0000313" key="3">
    <source>
        <dbReference type="EMBL" id="EIJ87660.1"/>
    </source>
</evidence>
<evidence type="ECO:0000256" key="2">
    <source>
        <dbReference type="SAM" id="SignalP"/>
    </source>
</evidence>
<feature type="coiled-coil region" evidence="1">
    <location>
        <begin position="86"/>
        <end position="120"/>
    </location>
</feature>
<accession>I3EEL3</accession>
<dbReference type="EMBL" id="GL870881">
    <property type="protein sequence ID" value="EIJ87660.1"/>
    <property type="molecule type" value="Genomic_DNA"/>
</dbReference>
<dbReference type="HOGENOM" id="CLU_1644172_0_0_1"/>
<feature type="signal peptide" evidence="2">
    <location>
        <begin position="1"/>
        <end position="18"/>
    </location>
</feature>
<dbReference type="OrthoDB" id="10309408at2759"/>
<dbReference type="VEuPathDB" id="MicrosporidiaDB:NEQG_02207"/>
<evidence type="ECO:0000313" key="4">
    <source>
        <dbReference type="Proteomes" id="UP000002872"/>
    </source>
</evidence>
<dbReference type="InParanoid" id="I3EEL3"/>
<keyword evidence="4" id="KW-1185">Reference proteome</keyword>